<feature type="compositionally biased region" description="Low complexity" evidence="1">
    <location>
        <begin position="748"/>
        <end position="772"/>
    </location>
</feature>
<keyword evidence="2" id="KW-1185">Reference proteome</keyword>
<feature type="compositionally biased region" description="Basic and acidic residues" evidence="1">
    <location>
        <begin position="922"/>
        <end position="955"/>
    </location>
</feature>
<evidence type="ECO:0000256" key="1">
    <source>
        <dbReference type="SAM" id="MobiDB-lite"/>
    </source>
</evidence>
<feature type="compositionally biased region" description="Basic and acidic residues" evidence="1">
    <location>
        <begin position="119"/>
        <end position="128"/>
    </location>
</feature>
<feature type="compositionally biased region" description="Basic and acidic residues" evidence="1">
    <location>
        <begin position="519"/>
        <end position="600"/>
    </location>
</feature>
<feature type="compositionally biased region" description="Basic and acidic residues" evidence="1">
    <location>
        <begin position="907"/>
        <end position="916"/>
    </location>
</feature>
<protein>
    <submittedName>
        <fullName evidence="3">Transcriptional regulator ATRX-like</fullName>
    </submittedName>
</protein>
<gene>
    <name evidence="3" type="primary">LOC102804139</name>
</gene>
<dbReference type="GeneID" id="102804139"/>
<dbReference type="RefSeq" id="XP_006821513.1">
    <property type="nucleotide sequence ID" value="XM_006821450.1"/>
</dbReference>
<feature type="compositionally biased region" description="Basic and acidic residues" evidence="1">
    <location>
        <begin position="71"/>
        <end position="88"/>
    </location>
</feature>
<dbReference type="PANTHER" id="PTHR47391:SF1">
    <property type="entry name" value="BIORIENTATION OF CHROMOSOMES IN CELL DIVISION 1 LIKE 1"/>
    <property type="match status" value="1"/>
</dbReference>
<accession>A0ABM0MNC2</accession>
<proteinExistence type="predicted"/>
<feature type="compositionally biased region" description="Low complexity" evidence="1">
    <location>
        <begin position="438"/>
        <end position="450"/>
    </location>
</feature>
<feature type="compositionally biased region" description="Basic and acidic residues" evidence="1">
    <location>
        <begin position="162"/>
        <end position="390"/>
    </location>
</feature>
<dbReference type="Proteomes" id="UP000694865">
    <property type="component" value="Unplaced"/>
</dbReference>
<reference evidence="3" key="1">
    <citation type="submission" date="2025-08" db="UniProtKB">
        <authorList>
            <consortium name="RefSeq"/>
        </authorList>
    </citation>
    <scope>IDENTIFICATION</scope>
    <source>
        <tissue evidence="3">Testes</tissue>
    </source>
</reference>
<feature type="compositionally biased region" description="Polar residues" evidence="1">
    <location>
        <begin position="478"/>
        <end position="488"/>
    </location>
</feature>
<feature type="compositionally biased region" description="Acidic residues" evidence="1">
    <location>
        <begin position="465"/>
        <end position="474"/>
    </location>
</feature>
<feature type="compositionally biased region" description="Basic and acidic residues" evidence="1">
    <location>
        <begin position="660"/>
        <end position="702"/>
    </location>
</feature>
<feature type="compositionally biased region" description="Polar residues" evidence="1">
    <location>
        <begin position="615"/>
        <end position="626"/>
    </location>
</feature>
<feature type="compositionally biased region" description="Basic and acidic residues" evidence="1">
    <location>
        <begin position="136"/>
        <end position="156"/>
    </location>
</feature>
<feature type="compositionally biased region" description="Acidic residues" evidence="1">
    <location>
        <begin position="632"/>
        <end position="659"/>
    </location>
</feature>
<dbReference type="PANTHER" id="PTHR47391">
    <property type="entry name" value="BIORIENTATION OF CHROMOSOMES IN CELL DIVISION 1 LIKE 1"/>
    <property type="match status" value="1"/>
</dbReference>
<evidence type="ECO:0000313" key="3">
    <source>
        <dbReference type="RefSeq" id="XP_006821513.1"/>
    </source>
</evidence>
<name>A0ABM0MNC2_SACKO</name>
<feature type="region of interest" description="Disordered" evidence="1">
    <location>
        <begin position="807"/>
        <end position="1053"/>
    </location>
</feature>
<organism evidence="2 3">
    <name type="scientific">Saccoglossus kowalevskii</name>
    <name type="common">Acorn worm</name>
    <dbReference type="NCBI Taxonomy" id="10224"/>
    <lineage>
        <taxon>Eukaryota</taxon>
        <taxon>Metazoa</taxon>
        <taxon>Hemichordata</taxon>
        <taxon>Enteropneusta</taxon>
        <taxon>Harrimaniidae</taxon>
        <taxon>Saccoglossus</taxon>
    </lineage>
</organism>
<feature type="compositionally biased region" description="Basic and acidic residues" evidence="1">
    <location>
        <begin position="812"/>
        <end position="821"/>
    </location>
</feature>
<feature type="region of interest" description="Disordered" evidence="1">
    <location>
        <begin position="27"/>
        <end position="730"/>
    </location>
</feature>
<evidence type="ECO:0000313" key="2">
    <source>
        <dbReference type="Proteomes" id="UP000694865"/>
    </source>
</evidence>
<sequence length="1053" mass="118244">MVQLMRLVRLKRQQVEVKQVGDLGKTVKQAGELGKSPKQLGELGKSPKQLGEPGKPIKNVGDASKPVKQLGDQKKTAAETTKLTETKARLKQGVTKASKKNLGKDVEKSKLKPGVVKLGESRRTEHVPGKTTHVASKTEVHSKDFKSEKLKPDAADKLTGQKSDRSGKVTPKSDKKVITGEKIKTDTKSGEKEKHKLDPIKSRETLDKSKGKEKLVKSKTDAKISKEEKVKPLKCDTDKKMSDDLKARLTTEGKSRQETSSKDKTKDTDVKDKKNVLIKDKVKMKDSSVKLKTDSKKGLISKHSDHVDSSKKDGGVNENKKDKKVEESALSKVKSSKEPAREVKKNRELKGEMKRPLTVTERDDNKCPDESRMESVPKLETTKPKPKQSEIEEDSNCGSVLDSEETNKVSVAMDSTEVKQEKDEDLDAMSDIDDKLSDVTVSSVHTSDLSSFDDELSSVSSSSSEELESEEQDTDLSASTGKSPISNTSGESDSSKKRSSTKALTLNRFYSDSEDDESREERRKKAAKEKEDRLLRRHQMKEEMTERWKQYEEEKRTKREERKKAKQLAKENEEAKRRKKLKKEEKVQAKREQKVLEKKMALRRQRTLNKKYLSSEFTSLFSQKVRSGQFGGEEEEEDDDEEDIDDDDDEDEEIEEGEEVDFKSKDDGMKEVEDNKTDKTDGTKGNDDSDKTGSDIKPEKGKPGRKKKIIDADDKLPDSFFTSSIPDVGPSYEQTFIAKALELSAYSSGLRRSVRRSSTLSSGVSGSPSSESQEAVAFPPEKCGSTSSSTEMSAVKDVTDGRSVGIPLAGHVQEDLKERESPVTQLKEEDFESPATPTQDEPSFFEDLEEAKSTTSGETIPIFSLPPVGPDLPSIKVQPPSTDVDTSTDVKKEQDCEALGVNLRSLRKAEPPDNTEKSVSTRRRDEPRTRPAKSERKEHSATSERSHDTRQHSEHYLSTSKVGQNPDDRSSARPSYGIRPRRQSSREHYKPMSDQFDYYSGKKAHAKDDYPRRRQPSHTRNSPPRESRSRKRMASPSSQEHRPSKYRGYSSRR</sequence>
<feature type="region of interest" description="Disordered" evidence="1">
    <location>
        <begin position="748"/>
        <end position="794"/>
    </location>
</feature>
<dbReference type="InterPro" id="IPR043244">
    <property type="entry name" value="BOD1L1"/>
</dbReference>